<protein>
    <submittedName>
        <fullName evidence="1">CheU protein</fullName>
    </submittedName>
</protein>
<dbReference type="STRING" id="450851.PHZ_c3373"/>
<keyword evidence="2" id="KW-1185">Reference proteome</keyword>
<dbReference type="AlphaFoldDB" id="B4RBD7"/>
<dbReference type="KEGG" id="pzu:PHZ_c3373"/>
<proteinExistence type="predicted"/>
<reference evidence="1 2" key="1">
    <citation type="journal article" date="2008" name="BMC Genomics">
        <title>Complete genome of Phenylobacterium zucineum - a novel facultative intracellular bacterium isolated from human erythroleukemia cell line K562.</title>
        <authorList>
            <person name="Luo Y."/>
            <person name="Xu X."/>
            <person name="Ding Z."/>
            <person name="Liu Z."/>
            <person name="Zhang B."/>
            <person name="Yan Z."/>
            <person name="Sun J."/>
            <person name="Hu S."/>
            <person name="Hu X."/>
        </authorList>
    </citation>
    <scope>NUCLEOTIDE SEQUENCE [LARGE SCALE GENOMIC DNA]</scope>
    <source>
        <strain evidence="1 2">HLK1</strain>
    </source>
</reference>
<evidence type="ECO:0000313" key="1">
    <source>
        <dbReference type="EMBL" id="ACG79782.1"/>
    </source>
</evidence>
<dbReference type="Proteomes" id="UP000001868">
    <property type="component" value="Chromosome"/>
</dbReference>
<organism evidence="1 2">
    <name type="scientific">Phenylobacterium zucineum (strain HLK1)</name>
    <dbReference type="NCBI Taxonomy" id="450851"/>
    <lineage>
        <taxon>Bacteria</taxon>
        <taxon>Pseudomonadati</taxon>
        <taxon>Pseudomonadota</taxon>
        <taxon>Alphaproteobacteria</taxon>
        <taxon>Caulobacterales</taxon>
        <taxon>Caulobacteraceae</taxon>
        <taxon>Phenylobacterium</taxon>
    </lineage>
</organism>
<sequence>MLHAAAGVLQDLEGRCGRLQSALSPTLAGNPHAVALQDLDYLTQGLASLSWFLSNLGQELPDEWRADAAAATRDLPLEAMAAALRLQPQEASAAAGDLELFE</sequence>
<name>B4RBD7_PHEZH</name>
<evidence type="ECO:0000313" key="2">
    <source>
        <dbReference type="Proteomes" id="UP000001868"/>
    </source>
</evidence>
<dbReference type="HOGENOM" id="CLU_2274752_0_0_5"/>
<dbReference type="EMBL" id="CP000747">
    <property type="protein sequence ID" value="ACG79782.1"/>
    <property type="molecule type" value="Genomic_DNA"/>
</dbReference>
<gene>
    <name evidence="1" type="ordered locus">PHZ_c3373</name>
</gene>
<accession>B4RBD7</accession>